<evidence type="ECO:0000256" key="1">
    <source>
        <dbReference type="SAM" id="MobiDB-lite"/>
    </source>
</evidence>
<dbReference type="PANTHER" id="PTHR48210:SF1">
    <property type="entry name" value="OS05G0352800 PROTEIN"/>
    <property type="match status" value="1"/>
</dbReference>
<feature type="region of interest" description="Disordered" evidence="1">
    <location>
        <begin position="53"/>
        <end position="110"/>
    </location>
</feature>
<reference evidence="2" key="1">
    <citation type="submission" date="2024-02" db="EMBL/GenBank/DDBJ databases">
        <authorList>
            <consortium name="ELIXIR-Norway"/>
            <consortium name="Elixir Norway"/>
        </authorList>
    </citation>
    <scope>NUCLEOTIDE SEQUENCE</scope>
</reference>
<sequence length="110" mass="11757">MDDYEAEERKQAAADALTHYSQFAMACIGQGVTPSHLRLHLLKELSGMPTTLIKDYPQQGSPSTASNVTTIDQASSSTATASPETEVNKSTGTPARPKAEVHKKNPSITN</sequence>
<feature type="compositionally biased region" description="Polar residues" evidence="1">
    <location>
        <begin position="58"/>
        <end position="73"/>
    </location>
</feature>
<proteinExistence type="predicted"/>
<dbReference type="EMBL" id="OZ019894">
    <property type="protein sequence ID" value="CAK9217331.1"/>
    <property type="molecule type" value="Genomic_DNA"/>
</dbReference>
<name>A0ABP0UD85_9BRYO</name>
<organism evidence="2 3">
    <name type="scientific">Sphagnum troendelagicum</name>
    <dbReference type="NCBI Taxonomy" id="128251"/>
    <lineage>
        <taxon>Eukaryota</taxon>
        <taxon>Viridiplantae</taxon>
        <taxon>Streptophyta</taxon>
        <taxon>Embryophyta</taxon>
        <taxon>Bryophyta</taxon>
        <taxon>Sphagnophytina</taxon>
        <taxon>Sphagnopsida</taxon>
        <taxon>Sphagnales</taxon>
        <taxon>Sphagnaceae</taxon>
        <taxon>Sphagnum</taxon>
    </lineage>
</organism>
<gene>
    <name evidence="2" type="ORF">CSSPTR1EN2_LOCUS13917</name>
</gene>
<feature type="compositionally biased region" description="Polar residues" evidence="1">
    <location>
        <begin position="83"/>
        <end position="93"/>
    </location>
</feature>
<keyword evidence="3" id="KW-1185">Reference proteome</keyword>
<evidence type="ECO:0000313" key="3">
    <source>
        <dbReference type="Proteomes" id="UP001497512"/>
    </source>
</evidence>
<evidence type="ECO:0000313" key="2">
    <source>
        <dbReference type="EMBL" id="CAK9217331.1"/>
    </source>
</evidence>
<dbReference type="PANTHER" id="PTHR48210">
    <property type="entry name" value="OS05G0352800 PROTEIN"/>
    <property type="match status" value="1"/>
</dbReference>
<dbReference type="Proteomes" id="UP001497512">
    <property type="component" value="Chromosome 2"/>
</dbReference>
<accession>A0ABP0UD85</accession>
<protein>
    <submittedName>
        <fullName evidence="2">Uncharacterized protein</fullName>
    </submittedName>
</protein>